<dbReference type="PROSITE" id="PS50088">
    <property type="entry name" value="ANK_REPEAT"/>
    <property type="match status" value="2"/>
</dbReference>
<dbReference type="SMART" id="SM00248">
    <property type="entry name" value="ANK"/>
    <property type="match status" value="8"/>
</dbReference>
<dbReference type="PANTHER" id="PTHR24198:SF165">
    <property type="entry name" value="ANKYRIN REPEAT-CONTAINING PROTEIN-RELATED"/>
    <property type="match status" value="1"/>
</dbReference>
<name>A0A1Y9H9L9_9DIPT</name>
<reference evidence="4" key="2">
    <citation type="submission" date="2020-05" db="UniProtKB">
        <authorList>
            <consortium name="EnsemblMetazoa"/>
        </authorList>
    </citation>
    <scope>IDENTIFICATION</scope>
    <source>
        <strain evidence="4">FAR1</strain>
    </source>
</reference>
<dbReference type="InterPro" id="IPR036770">
    <property type="entry name" value="Ankyrin_rpt-contain_sf"/>
</dbReference>
<feature type="repeat" description="ANK" evidence="3">
    <location>
        <begin position="1038"/>
        <end position="1070"/>
    </location>
</feature>
<evidence type="ECO:0000256" key="3">
    <source>
        <dbReference type="PROSITE-ProRule" id="PRU00023"/>
    </source>
</evidence>
<reference evidence="5" key="1">
    <citation type="submission" date="2014-01" db="EMBL/GenBank/DDBJ databases">
        <title>The Genome Sequence of Anopheles farauti FAR1 (V2).</title>
        <authorList>
            <consortium name="The Broad Institute Genomics Platform"/>
            <person name="Neafsey D.E."/>
            <person name="Besansky N."/>
            <person name="Howell P."/>
            <person name="Walton C."/>
            <person name="Young S.K."/>
            <person name="Zeng Q."/>
            <person name="Gargeya S."/>
            <person name="Fitzgerald M."/>
            <person name="Haas B."/>
            <person name="Abouelleil A."/>
            <person name="Allen A.W."/>
            <person name="Alvarado L."/>
            <person name="Arachchi H.M."/>
            <person name="Berlin A.M."/>
            <person name="Chapman S.B."/>
            <person name="Gainer-Dewar J."/>
            <person name="Goldberg J."/>
            <person name="Griggs A."/>
            <person name="Gujja S."/>
            <person name="Hansen M."/>
            <person name="Howarth C."/>
            <person name="Imamovic A."/>
            <person name="Ireland A."/>
            <person name="Larimer J."/>
            <person name="McCowan C."/>
            <person name="Murphy C."/>
            <person name="Pearson M."/>
            <person name="Poon T.W."/>
            <person name="Priest M."/>
            <person name="Roberts A."/>
            <person name="Saif S."/>
            <person name="Shea T."/>
            <person name="Sisk P."/>
            <person name="Sykes S."/>
            <person name="Wortman J."/>
            <person name="Nusbaum C."/>
            <person name="Birren B."/>
        </authorList>
    </citation>
    <scope>NUCLEOTIDE SEQUENCE [LARGE SCALE GENOMIC DNA]</scope>
    <source>
        <strain evidence="5">FAR1</strain>
    </source>
</reference>
<dbReference type="AlphaFoldDB" id="A0A1Y9H9L9"/>
<dbReference type="Proteomes" id="UP000075886">
    <property type="component" value="Unassembled WGS sequence"/>
</dbReference>
<evidence type="ECO:0000313" key="4">
    <source>
        <dbReference type="EnsemblMetazoa" id="AFAF021758-PA"/>
    </source>
</evidence>
<dbReference type="PANTHER" id="PTHR24198">
    <property type="entry name" value="ANKYRIN REPEAT AND PROTEIN KINASE DOMAIN-CONTAINING PROTEIN"/>
    <property type="match status" value="1"/>
</dbReference>
<evidence type="ECO:0000256" key="1">
    <source>
        <dbReference type="ARBA" id="ARBA00022737"/>
    </source>
</evidence>
<dbReference type="Pfam" id="PF12796">
    <property type="entry name" value="Ank_2"/>
    <property type="match status" value="2"/>
</dbReference>
<protein>
    <submittedName>
        <fullName evidence="4">Uncharacterized protein</fullName>
    </submittedName>
</protein>
<evidence type="ECO:0000313" key="5">
    <source>
        <dbReference type="Proteomes" id="UP000075886"/>
    </source>
</evidence>
<dbReference type="STRING" id="69004.A0A1Y9H9L9"/>
<organism evidence="4 5">
    <name type="scientific">Anopheles farauti</name>
    <dbReference type="NCBI Taxonomy" id="69004"/>
    <lineage>
        <taxon>Eukaryota</taxon>
        <taxon>Metazoa</taxon>
        <taxon>Ecdysozoa</taxon>
        <taxon>Arthropoda</taxon>
        <taxon>Hexapoda</taxon>
        <taxon>Insecta</taxon>
        <taxon>Pterygota</taxon>
        <taxon>Neoptera</taxon>
        <taxon>Endopterygota</taxon>
        <taxon>Diptera</taxon>
        <taxon>Nematocera</taxon>
        <taxon>Culicoidea</taxon>
        <taxon>Culicidae</taxon>
        <taxon>Anophelinae</taxon>
        <taxon>Anopheles</taxon>
    </lineage>
</organism>
<proteinExistence type="predicted"/>
<dbReference type="InterPro" id="IPR002110">
    <property type="entry name" value="Ankyrin_rpt"/>
</dbReference>
<dbReference type="Gene3D" id="1.25.40.20">
    <property type="entry name" value="Ankyrin repeat-containing domain"/>
    <property type="match status" value="3"/>
</dbReference>
<keyword evidence="5" id="KW-1185">Reference proteome</keyword>
<feature type="repeat" description="ANK" evidence="3">
    <location>
        <begin position="1176"/>
        <end position="1208"/>
    </location>
</feature>
<dbReference type="VEuPathDB" id="VectorBase:AFAF021758"/>
<accession>A0A1Y9H9L9</accession>
<evidence type="ECO:0000256" key="2">
    <source>
        <dbReference type="ARBA" id="ARBA00023043"/>
    </source>
</evidence>
<dbReference type="PROSITE" id="PS50297">
    <property type="entry name" value="ANK_REP_REGION"/>
    <property type="match status" value="2"/>
</dbReference>
<keyword evidence="2 3" id="KW-0040">ANK repeat</keyword>
<dbReference type="EMBL" id="AXCN02001165">
    <property type="status" value="NOT_ANNOTATED_CDS"/>
    <property type="molecule type" value="Genomic_DNA"/>
</dbReference>
<dbReference type="SUPFAM" id="SSF48403">
    <property type="entry name" value="Ankyrin repeat"/>
    <property type="match status" value="2"/>
</dbReference>
<dbReference type="EnsemblMetazoa" id="AFAF021758-RA">
    <property type="protein sequence ID" value="AFAF021758-PA"/>
    <property type="gene ID" value="AFAF021758"/>
</dbReference>
<sequence>MTSPTYEVQELRNAFDRFSVWILVHHEASAAKLRFLHGKLIHSELCNYLVALFSSEENGTLLELSLLECYLTKAQFEAASKSTRKDAIERVIHFINGPANITLKHYLHVSNDWPPIRHVESGIILLKTSDLNEIDLSQFPDYILCQISALREIPYTRNTNVYDIGLYNGQKIRDIIRKSVANKLVGSEPRDNMDPVSEKSYYPIEAKPVNGIELEDLTKVMNSSEGYAPLGLFLVRQAELKDIMGYVKQFCVDRLEDVTQDTWFLVSDKVPFETTFIEHQTVHEVVHLRDYGIVFMIRSKGPLTGVGKHFTITWWDQYDSTPPAPGYLNILVSNVTDGSTTYLQHLAISVRKYDPFRMVTIWQAYDLIELLQKSSENMIDALFYSIFCAKSEEEKFAVSTGKLMLFIDHAVLDSRSTFVAKALVKFLNSIEGTHYCQRTTIWIVGDDLLWKEISLNCKHPAMKHCMPNLQEEQRRDCLALMLKEVDDKKIENILEHMIASNSRTKVDELFGNVFTLAIMAENINGCPEGTVPGTPMYWWVGAMENFVWKCIAPDASDELHDLERHCFERMCATSSFSHTEYSSMQDRQVLHRTIRNLLAARYLVQHTHLIDLESYRRFDNCLIDGLLFRNSPTALAVLHHDVEAIHQCPMEELKYVTDCLQRNLLHIAHSSKDIQDILLLADISVHQQCRQLNNWTPLLMAIDRNDWPFVDRLLTKGAELLPHHPSKLHMMPHSELEEVFCECISDNCTKLIDWILKYRPDYLLTQRNIYMLSAFEEFEQEMLFHLLTLAQTQRLPEREPPYRFIFNNSALDNAVEDERLELAVFLVERLSFPATDAYLEFRARQTQQNGQLKEYQKLFELCRNGELAAVSQMLEETELDPLFKHSGTNLLVQASTSGNVELVRYLVENHGFDKQLDDPDDNGCTAMSEALTGSHKTTVQYLLAHGAIVDPAWTNNDPDQLSVEDVEIDTNDFLVLLQCNQEKLKQLNIDYYRYDGRDLFLHFYIRYVEKPDEDHFRFLLSNYADIDVRTSITEESSYGETPLHIALQNGKKSCAEILLELGADIYAKSLKYGLSSLHFAIMGNAERPMIQRLIDVYGFDINMADERGRTISFYMPLNTDLYRWLIDKYQFDPSACDCNGQTLLHHNVVENSFFARPKIEYLLQLPYFSQSHTDNRGRIPLHYAVEAGNLMIVRLFAKYRPDLYHIADSEGVTPVQLAETLNHTAINEFFRYVAHCDSH</sequence>
<keyword evidence="1" id="KW-0677">Repeat</keyword>